<name>W9QK06_9ROSA</name>
<evidence type="ECO:0000313" key="2">
    <source>
        <dbReference type="Proteomes" id="UP000030645"/>
    </source>
</evidence>
<dbReference type="EMBL" id="KE343418">
    <property type="protein sequence ID" value="EXB28786.1"/>
    <property type="molecule type" value="Genomic_DNA"/>
</dbReference>
<evidence type="ECO:0000313" key="1">
    <source>
        <dbReference type="EMBL" id="EXB28786.1"/>
    </source>
</evidence>
<keyword evidence="2" id="KW-1185">Reference proteome</keyword>
<proteinExistence type="predicted"/>
<accession>W9QK06</accession>
<protein>
    <submittedName>
        <fullName evidence="1">Uncharacterized protein</fullName>
    </submittedName>
</protein>
<reference evidence="2" key="1">
    <citation type="submission" date="2013-01" db="EMBL/GenBank/DDBJ databases">
        <title>Draft Genome Sequence of a Mulberry Tree, Morus notabilis C.K. Schneid.</title>
        <authorList>
            <person name="He N."/>
            <person name="Zhao S."/>
        </authorList>
    </citation>
    <scope>NUCLEOTIDE SEQUENCE</scope>
</reference>
<sequence>MEAIALSVSTRNENDNKENVVPFSQKHNKQVLLSSAQSSKKIVKKRRIERKPLADITHLFNFSAQSCNSLFFPSISLSIHVSDSRTRNSLMGVSETSKVASSKSLRMGFR</sequence>
<gene>
    <name evidence="1" type="ORF">L484_002985</name>
</gene>
<dbReference type="Proteomes" id="UP000030645">
    <property type="component" value="Unassembled WGS sequence"/>
</dbReference>
<organism evidence="1 2">
    <name type="scientific">Morus notabilis</name>
    <dbReference type="NCBI Taxonomy" id="981085"/>
    <lineage>
        <taxon>Eukaryota</taxon>
        <taxon>Viridiplantae</taxon>
        <taxon>Streptophyta</taxon>
        <taxon>Embryophyta</taxon>
        <taxon>Tracheophyta</taxon>
        <taxon>Spermatophyta</taxon>
        <taxon>Magnoliopsida</taxon>
        <taxon>eudicotyledons</taxon>
        <taxon>Gunneridae</taxon>
        <taxon>Pentapetalae</taxon>
        <taxon>rosids</taxon>
        <taxon>fabids</taxon>
        <taxon>Rosales</taxon>
        <taxon>Moraceae</taxon>
        <taxon>Moreae</taxon>
        <taxon>Morus</taxon>
    </lineage>
</organism>
<dbReference type="AlphaFoldDB" id="W9QK06"/>